<name>F6F348_SPHCR</name>
<dbReference type="Proteomes" id="UP000007150">
    <property type="component" value="Chromosome 2"/>
</dbReference>
<gene>
    <name evidence="2" type="ORF">Sphch_3250</name>
</gene>
<organism evidence="2 3">
    <name type="scientific">Sphingobium chlorophenolicum L-1</name>
    <dbReference type="NCBI Taxonomy" id="690566"/>
    <lineage>
        <taxon>Bacteria</taxon>
        <taxon>Pseudomonadati</taxon>
        <taxon>Pseudomonadota</taxon>
        <taxon>Alphaproteobacteria</taxon>
        <taxon>Sphingomonadales</taxon>
        <taxon>Sphingomonadaceae</taxon>
        <taxon>Sphingobium</taxon>
    </lineage>
</organism>
<dbReference type="RefSeq" id="WP_013849090.1">
    <property type="nucleotide sequence ID" value="NC_015594.1"/>
</dbReference>
<sequence>MSLDLEARILRLEDIEEIRRLRMQYHNFTNDGQWDRFTELFTEDALIDFGYISKAKGTEQIRELYLRIPRNLDLVKQFIHNHMVDVDGDRASGVSYLDARYAAGGDSVMVAAKFIEQYRRTPDGWKISEMLLEMYFSVPITQGWAGEQLNYVKPFT</sequence>
<dbReference type="Pfam" id="PF13577">
    <property type="entry name" value="SnoaL_4"/>
    <property type="match status" value="1"/>
</dbReference>
<dbReference type="InterPro" id="IPR037401">
    <property type="entry name" value="SnoaL-like"/>
</dbReference>
<evidence type="ECO:0000259" key="1">
    <source>
        <dbReference type="Pfam" id="PF13577"/>
    </source>
</evidence>
<keyword evidence="3" id="KW-1185">Reference proteome</keyword>
<proteinExistence type="predicted"/>
<reference evidence="2 3" key="1">
    <citation type="submission" date="2011-05" db="EMBL/GenBank/DDBJ databases">
        <title>Complete sequence of chromosome 2 of Sphingobium chlorophenolicum L-1.</title>
        <authorList>
            <consortium name="US DOE Joint Genome Institute"/>
            <person name="Lucas S."/>
            <person name="Han J."/>
            <person name="Lapidus A."/>
            <person name="Cheng J.-F."/>
            <person name="Goodwin L."/>
            <person name="Pitluck S."/>
            <person name="Peters L."/>
            <person name="Daligault H."/>
            <person name="Han C."/>
            <person name="Tapia R."/>
            <person name="Land M."/>
            <person name="Hauser L."/>
            <person name="Kyrpides N."/>
            <person name="Ivanova N."/>
            <person name="Pagani I."/>
            <person name="Turner P."/>
            <person name="Copley S."/>
            <person name="Woyke T."/>
        </authorList>
    </citation>
    <scope>NUCLEOTIDE SEQUENCE [LARGE SCALE GENOMIC DNA]</scope>
    <source>
        <strain evidence="2 3">L-1</strain>
    </source>
</reference>
<dbReference type="SUPFAM" id="SSF54427">
    <property type="entry name" value="NTF2-like"/>
    <property type="match status" value="1"/>
</dbReference>
<dbReference type="EMBL" id="CP002799">
    <property type="protein sequence ID" value="AEG50860.1"/>
    <property type="molecule type" value="Genomic_DNA"/>
</dbReference>
<dbReference type="AlphaFoldDB" id="F6F348"/>
<evidence type="ECO:0000313" key="3">
    <source>
        <dbReference type="Proteomes" id="UP000007150"/>
    </source>
</evidence>
<dbReference type="Gene3D" id="3.10.450.50">
    <property type="match status" value="1"/>
</dbReference>
<feature type="domain" description="SnoaL-like" evidence="1">
    <location>
        <begin position="11"/>
        <end position="130"/>
    </location>
</feature>
<dbReference type="KEGG" id="sch:Sphch_3250"/>
<protein>
    <recommendedName>
        <fullName evidence="1">SnoaL-like domain-containing protein</fullName>
    </recommendedName>
</protein>
<accession>F6F348</accession>
<dbReference type="STRING" id="690566.Sphch_3250"/>
<dbReference type="InterPro" id="IPR032710">
    <property type="entry name" value="NTF2-like_dom_sf"/>
</dbReference>
<evidence type="ECO:0000313" key="2">
    <source>
        <dbReference type="EMBL" id="AEG50860.1"/>
    </source>
</evidence>
<dbReference type="HOGENOM" id="CLU_106738_7_0_5"/>